<keyword evidence="1" id="KW-0812">Transmembrane</keyword>
<dbReference type="RefSeq" id="WP_264727931.1">
    <property type="nucleotide sequence ID" value="NZ_JAPDNR010000001.1"/>
</dbReference>
<comment type="caution">
    <text evidence="4">The sequence shown here is derived from an EMBL/GenBank/DDBJ whole genome shotgun (WGS) entry which is preliminary data.</text>
</comment>
<dbReference type="PIRSF" id="PIRSF018266">
    <property type="entry name" value="FecR"/>
    <property type="match status" value="1"/>
</dbReference>
<dbReference type="InterPro" id="IPR032508">
    <property type="entry name" value="FecR_C"/>
</dbReference>
<feature type="transmembrane region" description="Helical" evidence="1">
    <location>
        <begin position="102"/>
        <end position="120"/>
    </location>
</feature>
<feature type="domain" description="Protein FecR C-terminal" evidence="3">
    <location>
        <begin position="267"/>
        <end position="334"/>
    </location>
</feature>
<dbReference type="InterPro" id="IPR006860">
    <property type="entry name" value="FecR"/>
</dbReference>
<evidence type="ECO:0000313" key="4">
    <source>
        <dbReference type="EMBL" id="MCW3483020.1"/>
    </source>
</evidence>
<evidence type="ECO:0000259" key="2">
    <source>
        <dbReference type="Pfam" id="PF04773"/>
    </source>
</evidence>
<dbReference type="PANTHER" id="PTHR30273:SF2">
    <property type="entry name" value="PROTEIN FECR"/>
    <property type="match status" value="1"/>
</dbReference>
<dbReference type="Pfam" id="PF04773">
    <property type="entry name" value="FecR"/>
    <property type="match status" value="1"/>
</dbReference>
<evidence type="ECO:0000313" key="5">
    <source>
        <dbReference type="Proteomes" id="UP001207742"/>
    </source>
</evidence>
<dbReference type="EMBL" id="JAPDNS010000001">
    <property type="protein sequence ID" value="MCW3483020.1"/>
    <property type="molecule type" value="Genomic_DNA"/>
</dbReference>
<accession>A0ABT3IGC7</accession>
<sequence length="340" mass="39046">MTAQRTFAEYLRYGTNDFLADAYFQEWVRFEQPAVATFWQQFLEQHPEKEKEVQEAAALLRKLRFKTHTPDETRVQHLWQAIDAQTPQVPVRAISVQLKLKWLLVAASIILIVTLGIWQWSREQYVHLATLNSQISHIVLPDNSEVILNANSSIKYAKHFGLHNKRELWIQGEAFFTVKPAPDAAAFTVHTPDLDVLVTGTAFNVYTRHEQTRVVLNHGGVNIRFTETTRPVSKLRPGEMLAYHTGDDSLLQQVTDTLRYTSWKQQRFVFVNTPLQEVARVIEDFYGCKVIFKDPELTSYKTTADMEIPDISTLIGILSNALNIHITQDGNNLILQKKNT</sequence>
<feature type="domain" description="FecR protein" evidence="2">
    <location>
        <begin position="129"/>
        <end position="221"/>
    </location>
</feature>
<dbReference type="Pfam" id="PF16344">
    <property type="entry name" value="FecR_C"/>
    <property type="match status" value="1"/>
</dbReference>
<dbReference type="Proteomes" id="UP001207742">
    <property type="component" value="Unassembled WGS sequence"/>
</dbReference>
<dbReference type="Gene3D" id="3.55.50.30">
    <property type="match status" value="1"/>
</dbReference>
<evidence type="ECO:0000259" key="3">
    <source>
        <dbReference type="Pfam" id="PF16344"/>
    </source>
</evidence>
<keyword evidence="1" id="KW-0472">Membrane</keyword>
<name>A0ABT3IGC7_9BACT</name>
<organism evidence="4 5">
    <name type="scientific">Chitinophaga nivalis</name>
    <dbReference type="NCBI Taxonomy" id="2991709"/>
    <lineage>
        <taxon>Bacteria</taxon>
        <taxon>Pseudomonadati</taxon>
        <taxon>Bacteroidota</taxon>
        <taxon>Chitinophagia</taxon>
        <taxon>Chitinophagales</taxon>
        <taxon>Chitinophagaceae</taxon>
        <taxon>Chitinophaga</taxon>
    </lineage>
</organism>
<dbReference type="Gene3D" id="2.60.120.1440">
    <property type="match status" value="1"/>
</dbReference>
<keyword evidence="1" id="KW-1133">Transmembrane helix</keyword>
<dbReference type="PANTHER" id="PTHR30273">
    <property type="entry name" value="PERIPLASMIC SIGNAL SENSOR AND SIGMA FACTOR ACTIVATOR FECR-RELATED"/>
    <property type="match status" value="1"/>
</dbReference>
<gene>
    <name evidence="4" type="ORF">OL497_03910</name>
</gene>
<reference evidence="4 5" key="1">
    <citation type="submission" date="2022-10" db="EMBL/GenBank/DDBJ databases">
        <title>Chitinophaga nivalis PC15 sp. nov., isolated from Pyeongchang county, South Korea.</title>
        <authorList>
            <person name="Trinh H.N."/>
        </authorList>
    </citation>
    <scope>NUCLEOTIDE SEQUENCE [LARGE SCALE GENOMIC DNA]</scope>
    <source>
        <strain evidence="4 5">PC14</strain>
    </source>
</reference>
<keyword evidence="5" id="KW-1185">Reference proteome</keyword>
<evidence type="ECO:0000256" key="1">
    <source>
        <dbReference type="SAM" id="Phobius"/>
    </source>
</evidence>
<protein>
    <submittedName>
        <fullName evidence="4">FecR domain-containing protein</fullName>
    </submittedName>
</protein>
<proteinExistence type="predicted"/>
<dbReference type="InterPro" id="IPR012373">
    <property type="entry name" value="Ferrdict_sens_TM"/>
</dbReference>